<proteinExistence type="inferred from homology"/>
<dbReference type="Gene3D" id="2.40.170.20">
    <property type="entry name" value="TonB-dependent receptor, beta-barrel domain"/>
    <property type="match status" value="1"/>
</dbReference>
<keyword evidence="4 10" id="KW-0812">Transmembrane</keyword>
<dbReference type="PANTHER" id="PTHR30069:SF29">
    <property type="entry name" value="HEMOGLOBIN AND HEMOGLOBIN-HAPTOGLOBIN-BINDING PROTEIN 1-RELATED"/>
    <property type="match status" value="1"/>
</dbReference>
<feature type="chain" id="PRO_5010161847" evidence="12">
    <location>
        <begin position="25"/>
        <end position="720"/>
    </location>
</feature>
<evidence type="ECO:0000256" key="9">
    <source>
        <dbReference type="ARBA" id="ARBA00023237"/>
    </source>
</evidence>
<dbReference type="InterPro" id="IPR012910">
    <property type="entry name" value="Plug_dom"/>
</dbReference>
<dbReference type="PROSITE" id="PS52016">
    <property type="entry name" value="TONB_DEPENDENT_REC_3"/>
    <property type="match status" value="1"/>
</dbReference>
<evidence type="ECO:0000256" key="1">
    <source>
        <dbReference type="ARBA" id="ARBA00004571"/>
    </source>
</evidence>
<accession>A0A1H3ZPG4</accession>
<comment type="similarity">
    <text evidence="10 11">Belongs to the TonB-dependent receptor family.</text>
</comment>
<evidence type="ECO:0000256" key="2">
    <source>
        <dbReference type="ARBA" id="ARBA00022448"/>
    </source>
</evidence>
<evidence type="ECO:0000313" key="15">
    <source>
        <dbReference type="EMBL" id="SEA25144.1"/>
    </source>
</evidence>
<dbReference type="GO" id="GO:0044718">
    <property type="term" value="P:siderophore transmembrane transport"/>
    <property type="evidence" value="ECO:0007669"/>
    <property type="project" value="TreeGrafter"/>
</dbReference>
<evidence type="ECO:0000256" key="5">
    <source>
        <dbReference type="ARBA" id="ARBA00022729"/>
    </source>
</evidence>
<evidence type="ECO:0000313" key="16">
    <source>
        <dbReference type="Proteomes" id="UP000182257"/>
    </source>
</evidence>
<evidence type="ECO:0000259" key="14">
    <source>
        <dbReference type="Pfam" id="PF07715"/>
    </source>
</evidence>
<keyword evidence="6 11" id="KW-0798">TonB box</keyword>
<protein>
    <submittedName>
        <fullName evidence="15">Outer membrane cobalamin receptor protein</fullName>
    </submittedName>
</protein>
<dbReference type="InterPro" id="IPR037066">
    <property type="entry name" value="Plug_dom_sf"/>
</dbReference>
<dbReference type="Pfam" id="PF00593">
    <property type="entry name" value="TonB_dep_Rec_b-barrel"/>
    <property type="match status" value="1"/>
</dbReference>
<sequence>MRKINTTKMLCAVAGLAFCSQTLAQTDLHDSIDLHEVQIVGKTKARKMHEQAYAISVVDLATKYQSASALNQVLNTVTSIKIREDGGLGSNYSFAMNGFSGNQVKFFIDGIPMDNFGSSFNLANISANMADRIEVYKGVLPVYLGSDALGGAVNIVSRTNANYLDATYSVGSFNTHRAAVNGVYTSKGGFTLRANAFANYSDNNYKVYAPIVNLSTNKQEGEEWVRRFNDGYQSYGLKLEAGVVRKSWADYLLFGVIASADKRNVQTGATMDAVYGGVKNRSWSLIPSVRYKKNDLLLPGLSLSLYGTYSMVNTYNVDTLARRYNWYGDYVASTSAGEAYLTDATIRERQWQANANLSYIINDHHSLVLNNVFSANRRKSNDEMYPDDEMNNVPQQLTKNITGLGYQIRYNRWNANVFGKMYRLYSSTNKLMDQFTENQRWEKLSDRKQRYGYGAAATYYILPSLQAKVSFERAYRMPEAVEMFGDGLVQKANPDLKPESSNNLNAGLLYDQTFGAHRVQAEVNYIYRDTKDFILKGVTMSSNPTTSYDNIGKVQTRGIEASLGYAYKRNFHINGNLTYQNIKDKMKYQESQNTFVGDGISENITYGQRLPNIPYFFMNGHADYQFFNLGAKGNSLTLNYDIQYIHDYYLSFTGLGAKATKKVIPEQLSHNISVGYSLCDGRYSVVAECNNLTDAKLYDNYRLQKPGRSFNIKFRYYISK</sequence>
<gene>
    <name evidence="15" type="ORF">SAMN05216462_0852</name>
</gene>
<evidence type="ECO:0000256" key="4">
    <source>
        <dbReference type="ARBA" id="ARBA00022692"/>
    </source>
</evidence>
<dbReference type="Proteomes" id="UP000182257">
    <property type="component" value="Unassembled WGS sequence"/>
</dbReference>
<evidence type="ECO:0000256" key="7">
    <source>
        <dbReference type="ARBA" id="ARBA00023136"/>
    </source>
</evidence>
<comment type="subcellular location">
    <subcellularLocation>
        <location evidence="1 10">Cell outer membrane</location>
        <topology evidence="1 10">Multi-pass membrane protein</topology>
    </subcellularLocation>
</comment>
<dbReference type="GO" id="GO:0009279">
    <property type="term" value="C:cell outer membrane"/>
    <property type="evidence" value="ECO:0007669"/>
    <property type="project" value="UniProtKB-SubCell"/>
</dbReference>
<dbReference type="InterPro" id="IPR036942">
    <property type="entry name" value="Beta-barrel_TonB_sf"/>
</dbReference>
<name>A0A1H3ZPG4_XYLRU</name>
<feature type="signal peptide" evidence="12">
    <location>
        <begin position="1"/>
        <end position="24"/>
    </location>
</feature>
<dbReference type="AlphaFoldDB" id="A0A1H3ZPG4"/>
<reference evidence="15 16" key="1">
    <citation type="submission" date="2016-10" db="EMBL/GenBank/DDBJ databases">
        <authorList>
            <person name="de Groot N.N."/>
        </authorList>
    </citation>
    <scope>NUCLEOTIDE SEQUENCE [LARGE SCALE GENOMIC DNA]</scope>
    <source>
        <strain evidence="15 16">D31d</strain>
    </source>
</reference>
<keyword evidence="5 12" id="KW-0732">Signal</keyword>
<keyword evidence="8 15" id="KW-0675">Receptor</keyword>
<organism evidence="15 16">
    <name type="scientific">Xylanibacter ruminicola</name>
    <name type="common">Prevotella ruminicola</name>
    <dbReference type="NCBI Taxonomy" id="839"/>
    <lineage>
        <taxon>Bacteria</taxon>
        <taxon>Pseudomonadati</taxon>
        <taxon>Bacteroidota</taxon>
        <taxon>Bacteroidia</taxon>
        <taxon>Bacteroidales</taxon>
        <taxon>Prevotellaceae</taxon>
        <taxon>Xylanibacter</taxon>
    </lineage>
</organism>
<dbReference type="RefSeq" id="WP_074760410.1">
    <property type="nucleotide sequence ID" value="NZ_FNRF01000002.1"/>
</dbReference>
<dbReference type="Gene3D" id="2.170.130.10">
    <property type="entry name" value="TonB-dependent receptor, plug domain"/>
    <property type="match status" value="1"/>
</dbReference>
<dbReference type="InterPro" id="IPR000531">
    <property type="entry name" value="Beta-barrel_TonB"/>
</dbReference>
<feature type="domain" description="TonB-dependent receptor-like beta-barrel" evidence="13">
    <location>
        <begin position="307"/>
        <end position="692"/>
    </location>
</feature>
<evidence type="ECO:0000259" key="13">
    <source>
        <dbReference type="Pfam" id="PF00593"/>
    </source>
</evidence>
<dbReference type="EMBL" id="FNRF01000002">
    <property type="protein sequence ID" value="SEA25144.1"/>
    <property type="molecule type" value="Genomic_DNA"/>
</dbReference>
<dbReference type="Pfam" id="PF07715">
    <property type="entry name" value="Plug"/>
    <property type="match status" value="1"/>
</dbReference>
<dbReference type="PANTHER" id="PTHR30069">
    <property type="entry name" value="TONB-DEPENDENT OUTER MEMBRANE RECEPTOR"/>
    <property type="match status" value="1"/>
</dbReference>
<keyword evidence="2 10" id="KW-0813">Transport</keyword>
<dbReference type="GO" id="GO:0015344">
    <property type="term" value="F:siderophore uptake transmembrane transporter activity"/>
    <property type="evidence" value="ECO:0007669"/>
    <property type="project" value="TreeGrafter"/>
</dbReference>
<evidence type="ECO:0000256" key="8">
    <source>
        <dbReference type="ARBA" id="ARBA00023170"/>
    </source>
</evidence>
<evidence type="ECO:0000256" key="10">
    <source>
        <dbReference type="PROSITE-ProRule" id="PRU01360"/>
    </source>
</evidence>
<keyword evidence="3 10" id="KW-1134">Transmembrane beta strand</keyword>
<evidence type="ECO:0000256" key="6">
    <source>
        <dbReference type="ARBA" id="ARBA00023077"/>
    </source>
</evidence>
<keyword evidence="9 10" id="KW-0998">Cell outer membrane</keyword>
<keyword evidence="7 10" id="KW-0472">Membrane</keyword>
<dbReference type="OrthoDB" id="9812892at2"/>
<dbReference type="InterPro" id="IPR039426">
    <property type="entry name" value="TonB-dep_rcpt-like"/>
</dbReference>
<feature type="domain" description="TonB-dependent receptor plug" evidence="14">
    <location>
        <begin position="53"/>
        <end position="152"/>
    </location>
</feature>
<dbReference type="SUPFAM" id="SSF56935">
    <property type="entry name" value="Porins"/>
    <property type="match status" value="1"/>
</dbReference>
<evidence type="ECO:0000256" key="11">
    <source>
        <dbReference type="RuleBase" id="RU003357"/>
    </source>
</evidence>
<evidence type="ECO:0000256" key="12">
    <source>
        <dbReference type="SAM" id="SignalP"/>
    </source>
</evidence>
<evidence type="ECO:0000256" key="3">
    <source>
        <dbReference type="ARBA" id="ARBA00022452"/>
    </source>
</evidence>